<dbReference type="Proteomes" id="UP001153328">
    <property type="component" value="Unassembled WGS sequence"/>
</dbReference>
<dbReference type="SUPFAM" id="SSF53474">
    <property type="entry name" value="alpha/beta-Hydrolases"/>
    <property type="match status" value="1"/>
</dbReference>
<dbReference type="PRINTS" id="PR00502">
    <property type="entry name" value="NUDIXFAMILY"/>
</dbReference>
<dbReference type="AlphaFoldDB" id="A0A9W4H2Y6"/>
<reference evidence="5" key="1">
    <citation type="submission" date="2021-06" db="EMBL/GenBank/DDBJ databases">
        <authorList>
            <person name="Arsene-Ploetze F."/>
        </authorList>
    </citation>
    <scope>NUCLEOTIDE SEQUENCE</scope>
    <source>
        <strain evidence="5">SBRY1</strain>
    </source>
</reference>
<dbReference type="PANTHER" id="PTHR43046:SF14">
    <property type="entry name" value="MUTT_NUDIX FAMILY PROTEIN"/>
    <property type="match status" value="1"/>
</dbReference>
<dbReference type="CDD" id="cd04673">
    <property type="entry name" value="NUDIX_ADPRase"/>
    <property type="match status" value="1"/>
</dbReference>
<dbReference type="PROSITE" id="PS00893">
    <property type="entry name" value="NUDIX_BOX"/>
    <property type="match status" value="1"/>
</dbReference>
<organism evidence="5 6">
    <name type="scientific">Actinacidiphila bryophytorum</name>
    <dbReference type="NCBI Taxonomy" id="1436133"/>
    <lineage>
        <taxon>Bacteria</taxon>
        <taxon>Bacillati</taxon>
        <taxon>Actinomycetota</taxon>
        <taxon>Actinomycetes</taxon>
        <taxon>Kitasatosporales</taxon>
        <taxon>Streptomycetaceae</taxon>
        <taxon>Actinacidiphila</taxon>
    </lineage>
</organism>
<dbReference type="Gene3D" id="3.90.79.10">
    <property type="entry name" value="Nucleoside Triphosphate Pyrophosphohydrolase"/>
    <property type="match status" value="1"/>
</dbReference>
<comment type="cofactor">
    <cofactor evidence="1">
        <name>Mg(2+)</name>
        <dbReference type="ChEBI" id="CHEBI:18420"/>
    </cofactor>
</comment>
<evidence type="ECO:0000259" key="4">
    <source>
        <dbReference type="PROSITE" id="PS51462"/>
    </source>
</evidence>
<evidence type="ECO:0000313" key="5">
    <source>
        <dbReference type="EMBL" id="CAG7647053.1"/>
    </source>
</evidence>
<evidence type="ECO:0000256" key="1">
    <source>
        <dbReference type="ARBA" id="ARBA00001946"/>
    </source>
</evidence>
<feature type="domain" description="Nudix hydrolase" evidence="4">
    <location>
        <begin position="285"/>
        <end position="412"/>
    </location>
</feature>
<evidence type="ECO:0000256" key="3">
    <source>
        <dbReference type="ARBA" id="ARBA00022801"/>
    </source>
</evidence>
<dbReference type="InterPro" id="IPR020476">
    <property type="entry name" value="Nudix_hydrolase"/>
</dbReference>
<sequence length="414" mass="44047">MNDDDPMTDFTRRTVTVNGVDKTVYVAGTGPAVVVLPEMPGISPDVLRLARWVRDAGFTVHVPSLFGTDGAFPTVEGGREVVRRACVSAEFRAFAGGGTSPVTVWLRGLARQAHTECGGPGVGAIGLCFTGNFALTMALEPAVIAPVVNHPSLPLDDPGGLELDPADARAVRERIDRDGLRVLAYRFEGDRWCTGERFAAYRALLGDAFDGRVLPATAANPAPPPFFADVVGTPHSVVTAHLVDESGHPTLRARDEILAFLTDRLHPREDPPPPATAASAGRSVSRILAASAVIKDDSGRFLLVLRASEPEAGRWSVPGGRVEEGESLEEAAAREVLEETGLAVRVLDELGSLDLAVGDGRVMEIHDFAAVQVSGEVAAADDAADARWFTAEELTALPLTDGLLDYLSRYRLYP</sequence>
<dbReference type="GO" id="GO:0035539">
    <property type="term" value="F:8-oxo-7,8-dihydrodeoxyguanosine triphosphate pyrophosphatase activity"/>
    <property type="evidence" value="ECO:0007669"/>
    <property type="project" value="UniProtKB-EC"/>
</dbReference>
<dbReference type="EC" id="3.6.1.55" evidence="5"/>
<gene>
    <name evidence="5" type="ORF">SBRY_40567</name>
</gene>
<dbReference type="Pfam" id="PF00293">
    <property type="entry name" value="NUDIX"/>
    <property type="match status" value="1"/>
</dbReference>
<keyword evidence="3 5" id="KW-0378">Hydrolase</keyword>
<protein>
    <submittedName>
        <fullName evidence="5">8-oxo-dGTP diphosphatase</fullName>
        <ecNumber evidence="5">3.6.1.55</ecNumber>
    </submittedName>
</protein>
<dbReference type="Gene3D" id="3.40.50.1820">
    <property type="entry name" value="alpha/beta hydrolase"/>
    <property type="match status" value="1"/>
</dbReference>
<dbReference type="InterPro" id="IPR020084">
    <property type="entry name" value="NUDIX_hydrolase_CS"/>
</dbReference>
<dbReference type="PROSITE" id="PS51462">
    <property type="entry name" value="NUDIX"/>
    <property type="match status" value="1"/>
</dbReference>
<dbReference type="Pfam" id="PF01738">
    <property type="entry name" value="DLH"/>
    <property type="match status" value="1"/>
</dbReference>
<evidence type="ECO:0000256" key="2">
    <source>
        <dbReference type="ARBA" id="ARBA00005582"/>
    </source>
</evidence>
<proteinExistence type="inferred from homology"/>
<dbReference type="InterPro" id="IPR029058">
    <property type="entry name" value="AB_hydrolase_fold"/>
</dbReference>
<dbReference type="PANTHER" id="PTHR43046">
    <property type="entry name" value="GDP-MANNOSE MANNOSYL HYDROLASE"/>
    <property type="match status" value="1"/>
</dbReference>
<comment type="caution">
    <text evidence="5">The sequence shown here is derived from an EMBL/GenBank/DDBJ whole genome shotgun (WGS) entry which is preliminary data.</text>
</comment>
<dbReference type="SUPFAM" id="SSF55811">
    <property type="entry name" value="Nudix"/>
    <property type="match status" value="1"/>
</dbReference>
<keyword evidence="6" id="KW-1185">Reference proteome</keyword>
<name>A0A9W4H2Y6_9ACTN</name>
<dbReference type="InterPro" id="IPR015797">
    <property type="entry name" value="NUDIX_hydrolase-like_dom_sf"/>
</dbReference>
<evidence type="ECO:0000313" key="6">
    <source>
        <dbReference type="Proteomes" id="UP001153328"/>
    </source>
</evidence>
<dbReference type="RefSeq" id="WP_205048822.1">
    <property type="nucleotide sequence ID" value="NZ_CAJVAX010000018.1"/>
</dbReference>
<comment type="similarity">
    <text evidence="2">Belongs to the Nudix hydrolase family.</text>
</comment>
<dbReference type="InterPro" id="IPR000086">
    <property type="entry name" value="NUDIX_hydrolase_dom"/>
</dbReference>
<dbReference type="InterPro" id="IPR002925">
    <property type="entry name" value="Dienelactn_hydro"/>
</dbReference>
<accession>A0A9W4H2Y6</accession>
<dbReference type="EMBL" id="CAJVAX010000018">
    <property type="protein sequence ID" value="CAG7647053.1"/>
    <property type="molecule type" value="Genomic_DNA"/>
</dbReference>